<feature type="transmembrane region" description="Helical" evidence="6">
    <location>
        <begin position="266"/>
        <end position="288"/>
    </location>
</feature>
<feature type="transmembrane region" description="Helical" evidence="6">
    <location>
        <begin position="183"/>
        <end position="203"/>
    </location>
</feature>
<evidence type="ECO:0000313" key="7">
    <source>
        <dbReference type="EMBL" id="OFC60780.1"/>
    </source>
</evidence>
<dbReference type="Pfam" id="PF01943">
    <property type="entry name" value="Polysacc_synt"/>
    <property type="match status" value="1"/>
</dbReference>
<keyword evidence="2" id="KW-1003">Cell membrane</keyword>
<evidence type="ECO:0000256" key="5">
    <source>
        <dbReference type="ARBA" id="ARBA00023136"/>
    </source>
</evidence>
<dbReference type="AlphaFoldDB" id="A0A1E7YWA1"/>
<evidence type="ECO:0000256" key="1">
    <source>
        <dbReference type="ARBA" id="ARBA00004651"/>
    </source>
</evidence>
<dbReference type="EMBL" id="MAYS01000498">
    <property type="protein sequence ID" value="OFC60780.1"/>
    <property type="molecule type" value="Genomic_DNA"/>
</dbReference>
<feature type="transmembrane region" description="Helical" evidence="6">
    <location>
        <begin position="309"/>
        <end position="329"/>
    </location>
</feature>
<dbReference type="InterPro" id="IPR002797">
    <property type="entry name" value="Polysacc_synth"/>
</dbReference>
<feature type="transmembrane region" description="Helical" evidence="6">
    <location>
        <begin position="42"/>
        <end position="63"/>
    </location>
</feature>
<feature type="transmembrane region" description="Helical" evidence="6">
    <location>
        <begin position="381"/>
        <end position="398"/>
    </location>
</feature>
<comment type="subcellular location">
    <subcellularLocation>
        <location evidence="1">Cell membrane</location>
        <topology evidence="1">Multi-pass membrane protein</topology>
    </subcellularLocation>
</comment>
<feature type="transmembrane region" description="Helical" evidence="6">
    <location>
        <begin position="404"/>
        <end position="424"/>
    </location>
</feature>
<feature type="transmembrane region" description="Helical" evidence="6">
    <location>
        <begin position="349"/>
        <end position="369"/>
    </location>
</feature>
<reference evidence="7 9" key="1">
    <citation type="submission" date="2016-07" db="EMBL/GenBank/DDBJ databases">
        <authorList>
            <person name="Yuval B."/>
        </authorList>
    </citation>
    <scope>NUCLEOTIDE SEQUENCE [LARGE SCALE GENOMIC DNA]</scope>
    <source>
        <strain evidence="7 9">IL</strain>
    </source>
</reference>
<proteinExistence type="predicted"/>
<keyword evidence="3 6" id="KW-0812">Transmembrane</keyword>
<keyword evidence="5 6" id="KW-0472">Membrane</keyword>
<comment type="caution">
    <text evidence="7">The sequence shown here is derived from an EMBL/GenBank/DDBJ whole genome shotgun (WGS) entry which is preliminary data.</text>
</comment>
<evidence type="ECO:0000256" key="3">
    <source>
        <dbReference type="ARBA" id="ARBA00022692"/>
    </source>
</evidence>
<keyword evidence="10" id="KW-1185">Reference proteome</keyword>
<evidence type="ECO:0000256" key="4">
    <source>
        <dbReference type="ARBA" id="ARBA00022989"/>
    </source>
</evidence>
<dbReference type="GO" id="GO:0005886">
    <property type="term" value="C:plasma membrane"/>
    <property type="evidence" value="ECO:0007669"/>
    <property type="project" value="UniProtKB-SubCell"/>
</dbReference>
<dbReference type="PANTHER" id="PTHR30250:SF26">
    <property type="entry name" value="PSMA PROTEIN"/>
    <property type="match status" value="1"/>
</dbReference>
<evidence type="ECO:0000256" key="6">
    <source>
        <dbReference type="SAM" id="Phobius"/>
    </source>
</evidence>
<feature type="transmembrane region" description="Helical" evidence="6">
    <location>
        <begin position="159"/>
        <end position="177"/>
    </location>
</feature>
<dbReference type="Proteomes" id="UP000244334">
    <property type="component" value="Unassembled WGS sequence"/>
</dbReference>
<feature type="transmembrane region" description="Helical" evidence="6">
    <location>
        <begin position="224"/>
        <end position="246"/>
    </location>
</feature>
<accession>A0A1E7YWA1</accession>
<name>A0A1E7YWA1_9GAMM</name>
<evidence type="ECO:0000256" key="2">
    <source>
        <dbReference type="ARBA" id="ARBA00022475"/>
    </source>
</evidence>
<dbReference type="InterPro" id="IPR050833">
    <property type="entry name" value="Poly_Biosynth_Transport"/>
</dbReference>
<evidence type="ECO:0000313" key="9">
    <source>
        <dbReference type="Proteomes" id="UP000243534"/>
    </source>
</evidence>
<evidence type="ECO:0000313" key="10">
    <source>
        <dbReference type="Proteomes" id="UP000244334"/>
    </source>
</evidence>
<feature type="transmembrane region" description="Helical" evidence="6">
    <location>
        <begin position="89"/>
        <end position="109"/>
    </location>
</feature>
<feature type="transmembrane region" description="Helical" evidence="6">
    <location>
        <begin position="436"/>
        <end position="454"/>
    </location>
</feature>
<dbReference type="OrthoDB" id="653189at2"/>
<gene>
    <name evidence="8" type="ORF">ACZ87_02516</name>
    <name evidence="7" type="ORF">BBW68_14285</name>
</gene>
<dbReference type="EMBL" id="LJAM02000285">
    <property type="protein sequence ID" value="RAP70679.1"/>
    <property type="molecule type" value="Genomic_DNA"/>
</dbReference>
<dbReference type="Proteomes" id="UP000243534">
    <property type="component" value="Unassembled WGS sequence"/>
</dbReference>
<evidence type="ECO:0000313" key="8">
    <source>
        <dbReference type="EMBL" id="RAP70679.1"/>
    </source>
</evidence>
<reference evidence="8 10" key="2">
    <citation type="submission" date="2018-04" db="EMBL/GenBank/DDBJ databases">
        <title>Genomes of the Obligate Erwinia dacicola and Facultative Enterobacter sp. OLF Endosymbionts of the Olive Fruit fly, Bactrocera oleae.</title>
        <authorList>
            <person name="Estes A.M."/>
            <person name="Hearn D.J."/>
            <person name="Agarwal S."/>
            <person name="Pierson E.A."/>
            <person name="Dunning-Hotopp J.C."/>
        </authorList>
    </citation>
    <scope>NUCLEOTIDE SEQUENCE [LARGE SCALE GENOMIC DNA]</scope>
    <source>
        <strain evidence="8 10">Oroville</strain>
    </source>
</reference>
<feature type="transmembrane region" description="Helical" evidence="6">
    <location>
        <begin position="121"/>
        <end position="138"/>
    </location>
</feature>
<keyword evidence="4 6" id="KW-1133">Transmembrane helix</keyword>
<sequence length="501" mass="56662">MKKQLTILLYVYGVRIYTAIVSIVIIPYIIKLVGFESYGLVGFYAVLLACLNILDAGIGGVLTRQAIISRSSREDFEEFIGIFNKVIKFFILIGSLVAIIGSCLSYQYGKSWLKTSLSTDEIAFCISLMFCIFAVRYLQGPYRSLLLSNESQITISSINLVYVTLSQPITLLLLCYYHRDIRLYFIVQMFAAVINTMLMVYYGEKTKRIIRSSLPEINDTIGKLPLKNIIMFAMQLSIISVMWIIVNQSDKLALTKFIELSEYAKYSVAVSVSALIFIISDPLNQVLLPKLTRCYSEKQYSAYGDYFTSAVLFVCLCLIPLSMFIFFNGTKLLYVWSGNYELSNGAGKYLPWIFLGGVFGVFSNFCFLLRYSSGELKKHTIVYCLFGLIVVPLNVYIASKYHGIGAAIFFFISSLVLFIFWSGYSFYKYFSSGTDYIFIIIGPSFLGMYGYFYILSSCELSSANRFLSLLVMLGEGIGGIIITATYTSLIKRKLNIKLRIN</sequence>
<organism evidence="7 9">
    <name type="scientific">Candidatus Erwinia dacicola</name>
    <dbReference type="NCBI Taxonomy" id="252393"/>
    <lineage>
        <taxon>Bacteria</taxon>
        <taxon>Pseudomonadati</taxon>
        <taxon>Pseudomonadota</taxon>
        <taxon>Gammaproteobacteria</taxon>
        <taxon>Enterobacterales</taxon>
        <taxon>Erwiniaceae</taxon>
        <taxon>Erwinia</taxon>
    </lineage>
</organism>
<dbReference type="PANTHER" id="PTHR30250">
    <property type="entry name" value="PST FAMILY PREDICTED COLANIC ACID TRANSPORTER"/>
    <property type="match status" value="1"/>
</dbReference>
<protein>
    <submittedName>
        <fullName evidence="8">Polysaccharide biosynthesis family protein</fullName>
    </submittedName>
</protein>
<feature type="transmembrane region" description="Helical" evidence="6">
    <location>
        <begin position="7"/>
        <end position="30"/>
    </location>
</feature>
<feature type="transmembrane region" description="Helical" evidence="6">
    <location>
        <begin position="466"/>
        <end position="489"/>
    </location>
</feature>
<dbReference type="RefSeq" id="WP_070135674.1">
    <property type="nucleotide sequence ID" value="NZ_LJAM02000285.1"/>
</dbReference>